<evidence type="ECO:0000313" key="2">
    <source>
        <dbReference type="EMBL" id="CAA9269147.1"/>
    </source>
</evidence>
<evidence type="ECO:0000256" key="1">
    <source>
        <dbReference type="SAM" id="MobiDB-lite"/>
    </source>
</evidence>
<accession>A0A6J4J554</accession>
<sequence length="34" mass="3521">DYAEGGFGGDLGKRVSRGGRRGVGEGKGRGSRRL</sequence>
<organism evidence="2">
    <name type="scientific">uncultured Cytophagales bacterium</name>
    <dbReference type="NCBI Taxonomy" id="158755"/>
    <lineage>
        <taxon>Bacteria</taxon>
        <taxon>Pseudomonadati</taxon>
        <taxon>Bacteroidota</taxon>
        <taxon>Sphingobacteriia</taxon>
        <taxon>Sphingobacteriales</taxon>
        <taxon>environmental samples</taxon>
    </lineage>
</organism>
<name>A0A6J4J554_9SPHI</name>
<dbReference type="AlphaFoldDB" id="A0A6J4J554"/>
<feature type="region of interest" description="Disordered" evidence="1">
    <location>
        <begin position="1"/>
        <end position="34"/>
    </location>
</feature>
<dbReference type="EMBL" id="CADCTQ010000252">
    <property type="protein sequence ID" value="CAA9269147.1"/>
    <property type="molecule type" value="Genomic_DNA"/>
</dbReference>
<feature type="non-terminal residue" evidence="2">
    <location>
        <position position="34"/>
    </location>
</feature>
<feature type="compositionally biased region" description="Gly residues" evidence="1">
    <location>
        <begin position="1"/>
        <end position="10"/>
    </location>
</feature>
<reference evidence="2" key="1">
    <citation type="submission" date="2020-02" db="EMBL/GenBank/DDBJ databases">
        <authorList>
            <person name="Meier V. D."/>
        </authorList>
    </citation>
    <scope>NUCLEOTIDE SEQUENCE</scope>
    <source>
        <strain evidence="2">AVDCRST_MAG56</strain>
    </source>
</reference>
<protein>
    <submittedName>
        <fullName evidence="2">Uncharacterized protein</fullName>
    </submittedName>
</protein>
<gene>
    <name evidence="2" type="ORF">AVDCRST_MAG56-2951</name>
</gene>
<feature type="non-terminal residue" evidence="2">
    <location>
        <position position="1"/>
    </location>
</feature>
<proteinExistence type="predicted"/>